<evidence type="ECO:0000256" key="5">
    <source>
        <dbReference type="PROSITE-ProRule" id="PRU00335"/>
    </source>
</evidence>
<evidence type="ECO:0000313" key="7">
    <source>
        <dbReference type="EMBL" id="NUW41929.1"/>
    </source>
</evidence>
<reference evidence="7 8" key="1">
    <citation type="submission" date="2020-06" db="EMBL/GenBank/DDBJ databases">
        <authorList>
            <person name="Chanama M."/>
        </authorList>
    </citation>
    <scope>NUCLEOTIDE SEQUENCE [LARGE SCALE GENOMIC DNA]</scope>
    <source>
        <strain evidence="7 8">TBRC6557</strain>
    </source>
</reference>
<evidence type="ECO:0000256" key="3">
    <source>
        <dbReference type="ARBA" id="ARBA00023125"/>
    </source>
</evidence>
<accession>A0A7Y6MCU5</accession>
<dbReference type="PRINTS" id="PR00455">
    <property type="entry name" value="HTHTETR"/>
</dbReference>
<name>A0A7Y6MCU5_9ACTN</name>
<dbReference type="PANTHER" id="PTHR30055:SF151">
    <property type="entry name" value="TRANSCRIPTIONAL REGULATORY PROTEIN"/>
    <property type="match status" value="1"/>
</dbReference>
<dbReference type="GO" id="GO:0046677">
    <property type="term" value="P:response to antibiotic"/>
    <property type="evidence" value="ECO:0007669"/>
    <property type="project" value="InterPro"/>
</dbReference>
<dbReference type="Proteomes" id="UP000546126">
    <property type="component" value="Unassembled WGS sequence"/>
</dbReference>
<evidence type="ECO:0000313" key="8">
    <source>
        <dbReference type="Proteomes" id="UP000546126"/>
    </source>
</evidence>
<feature type="DNA-binding region" description="H-T-H motif" evidence="5">
    <location>
        <begin position="25"/>
        <end position="44"/>
    </location>
</feature>
<evidence type="ECO:0000256" key="1">
    <source>
        <dbReference type="ARBA" id="ARBA00022491"/>
    </source>
</evidence>
<dbReference type="EMBL" id="JABWGO010000003">
    <property type="protein sequence ID" value="NUW41929.1"/>
    <property type="molecule type" value="Genomic_DNA"/>
</dbReference>
<dbReference type="PANTHER" id="PTHR30055">
    <property type="entry name" value="HTH-TYPE TRANSCRIPTIONAL REGULATOR RUTR"/>
    <property type="match status" value="1"/>
</dbReference>
<dbReference type="PROSITE" id="PS50977">
    <property type="entry name" value="HTH_TETR_2"/>
    <property type="match status" value="1"/>
</dbReference>
<dbReference type="InterPro" id="IPR004111">
    <property type="entry name" value="Repressor_TetR_C"/>
</dbReference>
<feature type="domain" description="HTH tetR-type" evidence="6">
    <location>
        <begin position="2"/>
        <end position="62"/>
    </location>
</feature>
<keyword evidence="3 5" id="KW-0238">DNA-binding</keyword>
<keyword evidence="1" id="KW-0678">Repressor</keyword>
<keyword evidence="8" id="KW-1185">Reference proteome</keyword>
<dbReference type="PROSITE" id="PS01081">
    <property type="entry name" value="HTH_TETR_1"/>
    <property type="match status" value="1"/>
</dbReference>
<dbReference type="InterPro" id="IPR023772">
    <property type="entry name" value="DNA-bd_HTH_TetR-type_CS"/>
</dbReference>
<dbReference type="InterPro" id="IPR036271">
    <property type="entry name" value="Tet_transcr_reg_TetR-rel_C_sf"/>
</dbReference>
<sequence length="210" mass="22774">MPIDKEVAARAALRLLEEDGLDKLTVRRVASALGVQAPALYWHFADKRALLDQVVDVMLAPAAGELDRPAAGEPWWEWLERSLRALRRALLAHRDGARVAAGADLTRAVAMGTFAERITEVLHGAGFGLADASRAAGALVHFVVGRALEEQSRPAPEEEARAVERDGFPFPVLAAALRERHAAGITPEEDFGYSLTIMLTGLRALRDRLG</sequence>
<dbReference type="Pfam" id="PF00440">
    <property type="entry name" value="TetR_N"/>
    <property type="match status" value="1"/>
</dbReference>
<keyword evidence="4" id="KW-0804">Transcription</keyword>
<evidence type="ECO:0000259" key="6">
    <source>
        <dbReference type="PROSITE" id="PS50977"/>
    </source>
</evidence>
<protein>
    <submittedName>
        <fullName evidence="7">TetR/AcrR family transcriptional regulator C-terminal domain-containing protein</fullName>
    </submittedName>
</protein>
<dbReference type="Pfam" id="PF02909">
    <property type="entry name" value="TetR_C_1"/>
    <property type="match status" value="1"/>
</dbReference>
<dbReference type="SUPFAM" id="SSF46689">
    <property type="entry name" value="Homeodomain-like"/>
    <property type="match status" value="1"/>
</dbReference>
<dbReference type="SUPFAM" id="SSF48498">
    <property type="entry name" value="Tetracyclin repressor-like, C-terminal domain"/>
    <property type="match status" value="1"/>
</dbReference>
<gene>
    <name evidence="7" type="ORF">HT134_17535</name>
</gene>
<dbReference type="InterPro" id="IPR050109">
    <property type="entry name" value="HTH-type_TetR-like_transc_reg"/>
</dbReference>
<dbReference type="AlphaFoldDB" id="A0A7Y6MCU5"/>
<dbReference type="InterPro" id="IPR009057">
    <property type="entry name" value="Homeodomain-like_sf"/>
</dbReference>
<evidence type="ECO:0000256" key="4">
    <source>
        <dbReference type="ARBA" id="ARBA00023163"/>
    </source>
</evidence>
<keyword evidence="2" id="KW-0805">Transcription regulation</keyword>
<dbReference type="RefSeq" id="WP_175601438.1">
    <property type="nucleotide sequence ID" value="NZ_JABWGO010000003.1"/>
</dbReference>
<evidence type="ECO:0000256" key="2">
    <source>
        <dbReference type="ARBA" id="ARBA00023015"/>
    </source>
</evidence>
<dbReference type="PRINTS" id="PR00400">
    <property type="entry name" value="TETREPRESSOR"/>
</dbReference>
<proteinExistence type="predicted"/>
<dbReference type="InterPro" id="IPR003012">
    <property type="entry name" value="Tet_transcr_reg_TetR"/>
</dbReference>
<dbReference type="GO" id="GO:0003700">
    <property type="term" value="F:DNA-binding transcription factor activity"/>
    <property type="evidence" value="ECO:0007669"/>
    <property type="project" value="TreeGrafter"/>
</dbReference>
<dbReference type="Gene3D" id="1.10.357.10">
    <property type="entry name" value="Tetracycline Repressor, domain 2"/>
    <property type="match status" value="1"/>
</dbReference>
<dbReference type="GO" id="GO:0000976">
    <property type="term" value="F:transcription cis-regulatory region binding"/>
    <property type="evidence" value="ECO:0007669"/>
    <property type="project" value="TreeGrafter"/>
</dbReference>
<dbReference type="Gene3D" id="1.10.10.60">
    <property type="entry name" value="Homeodomain-like"/>
    <property type="match status" value="1"/>
</dbReference>
<organism evidence="7 8">
    <name type="scientific">Nonomuraea rhodomycinica</name>
    <dbReference type="NCBI Taxonomy" id="1712872"/>
    <lineage>
        <taxon>Bacteria</taxon>
        <taxon>Bacillati</taxon>
        <taxon>Actinomycetota</taxon>
        <taxon>Actinomycetes</taxon>
        <taxon>Streptosporangiales</taxon>
        <taxon>Streptosporangiaceae</taxon>
        <taxon>Nonomuraea</taxon>
    </lineage>
</organism>
<comment type="caution">
    <text evidence="7">The sequence shown here is derived from an EMBL/GenBank/DDBJ whole genome shotgun (WGS) entry which is preliminary data.</text>
</comment>
<dbReference type="InterPro" id="IPR001647">
    <property type="entry name" value="HTH_TetR"/>
</dbReference>
<dbReference type="GO" id="GO:0045892">
    <property type="term" value="P:negative regulation of DNA-templated transcription"/>
    <property type="evidence" value="ECO:0007669"/>
    <property type="project" value="InterPro"/>
</dbReference>